<feature type="active site" description="Proton acceptor; specific for D-alanine" evidence="7">
    <location>
        <position position="48"/>
    </location>
</feature>
<dbReference type="InterPro" id="IPR001608">
    <property type="entry name" value="Ala_racemase_N"/>
</dbReference>
<comment type="similarity">
    <text evidence="7">Belongs to the alanine racemase family.</text>
</comment>
<feature type="active site" description="Proton acceptor; specific for L-alanine" evidence="7">
    <location>
        <position position="277"/>
    </location>
</feature>
<dbReference type="Gene3D" id="2.40.37.10">
    <property type="entry name" value="Lyase, Ornithine Decarboxylase, Chain A, domain 1"/>
    <property type="match status" value="1"/>
</dbReference>
<dbReference type="Pfam" id="PF01168">
    <property type="entry name" value="Ala_racemase_N"/>
    <property type="match status" value="1"/>
</dbReference>
<dbReference type="CDD" id="cd00430">
    <property type="entry name" value="PLPDE_III_AR"/>
    <property type="match status" value="1"/>
</dbReference>
<dbReference type="GO" id="GO:0030632">
    <property type="term" value="P:D-alanine biosynthetic process"/>
    <property type="evidence" value="ECO:0007669"/>
    <property type="project" value="UniProtKB-UniRule"/>
</dbReference>
<evidence type="ECO:0000256" key="5">
    <source>
        <dbReference type="ARBA" id="ARBA00023235"/>
    </source>
</evidence>
<evidence type="ECO:0000259" key="10">
    <source>
        <dbReference type="SMART" id="SM01005"/>
    </source>
</evidence>
<dbReference type="EC" id="5.1.1.1" evidence="3 7"/>
<dbReference type="GO" id="GO:0005829">
    <property type="term" value="C:cytosol"/>
    <property type="evidence" value="ECO:0007669"/>
    <property type="project" value="TreeGrafter"/>
</dbReference>
<dbReference type="SUPFAM" id="SSF50621">
    <property type="entry name" value="Alanine racemase C-terminal domain-like"/>
    <property type="match status" value="1"/>
</dbReference>
<dbReference type="PANTHER" id="PTHR30511">
    <property type="entry name" value="ALANINE RACEMASE"/>
    <property type="match status" value="1"/>
</dbReference>
<evidence type="ECO:0000256" key="2">
    <source>
        <dbReference type="ARBA" id="ARBA00001933"/>
    </source>
</evidence>
<comment type="function">
    <text evidence="7">Catalyzes the interconversion of L-alanine and D-alanine. May also act on other amino acids.</text>
</comment>
<dbReference type="Pfam" id="PF00842">
    <property type="entry name" value="Ala_racemase_C"/>
    <property type="match status" value="1"/>
</dbReference>
<comment type="caution">
    <text evidence="11">The sequence shown here is derived from an EMBL/GenBank/DDBJ whole genome shotgun (WGS) entry which is preliminary data.</text>
</comment>
<evidence type="ECO:0000256" key="6">
    <source>
        <dbReference type="ARBA" id="ARBA00072221"/>
    </source>
</evidence>
<protein>
    <recommendedName>
        <fullName evidence="6 7">Alanine racemase</fullName>
        <ecNumber evidence="3 7">5.1.1.1</ecNumber>
    </recommendedName>
</protein>
<dbReference type="SUPFAM" id="SSF51419">
    <property type="entry name" value="PLP-binding barrel"/>
    <property type="match status" value="1"/>
</dbReference>
<name>A0A927JC11_9ACTN</name>
<dbReference type="PRINTS" id="PR00992">
    <property type="entry name" value="ALARACEMASE"/>
</dbReference>
<accession>A0A927JC11</accession>
<dbReference type="Proteomes" id="UP000642993">
    <property type="component" value="Unassembled WGS sequence"/>
</dbReference>
<dbReference type="FunFam" id="2.40.37.10:FF:000015">
    <property type="entry name" value="Alanine racemase"/>
    <property type="match status" value="1"/>
</dbReference>
<dbReference type="GO" id="GO:0008784">
    <property type="term" value="F:alanine racemase activity"/>
    <property type="evidence" value="ECO:0007669"/>
    <property type="project" value="UniProtKB-UniRule"/>
</dbReference>
<dbReference type="RefSeq" id="WP_192038908.1">
    <property type="nucleotide sequence ID" value="NZ_JACYWE010000004.1"/>
</dbReference>
<dbReference type="Gene3D" id="3.20.20.10">
    <property type="entry name" value="Alanine racemase"/>
    <property type="match status" value="1"/>
</dbReference>
<evidence type="ECO:0000256" key="8">
    <source>
        <dbReference type="PIRSR" id="PIRSR600821-50"/>
    </source>
</evidence>
<feature type="binding site" evidence="7 9">
    <location>
        <position position="325"/>
    </location>
    <ligand>
        <name>substrate</name>
    </ligand>
</feature>
<dbReference type="GO" id="GO:0030170">
    <property type="term" value="F:pyridoxal phosphate binding"/>
    <property type="evidence" value="ECO:0007669"/>
    <property type="project" value="UniProtKB-UniRule"/>
</dbReference>
<feature type="binding site" evidence="7 9">
    <location>
        <position position="146"/>
    </location>
    <ligand>
        <name>substrate</name>
    </ligand>
</feature>
<evidence type="ECO:0000313" key="12">
    <source>
        <dbReference type="Proteomes" id="UP000642993"/>
    </source>
</evidence>
<keyword evidence="4 7" id="KW-0663">Pyridoxal phosphate</keyword>
<evidence type="ECO:0000256" key="9">
    <source>
        <dbReference type="PIRSR" id="PIRSR600821-52"/>
    </source>
</evidence>
<evidence type="ECO:0000256" key="7">
    <source>
        <dbReference type="HAMAP-Rule" id="MF_01201"/>
    </source>
</evidence>
<dbReference type="NCBIfam" id="TIGR00492">
    <property type="entry name" value="alr"/>
    <property type="match status" value="1"/>
</dbReference>
<dbReference type="FunFam" id="3.20.20.10:FF:000002">
    <property type="entry name" value="Alanine racemase"/>
    <property type="match status" value="1"/>
</dbReference>
<keyword evidence="5 7" id="KW-0413">Isomerase</keyword>
<evidence type="ECO:0000256" key="4">
    <source>
        <dbReference type="ARBA" id="ARBA00022898"/>
    </source>
</evidence>
<comment type="cofactor">
    <cofactor evidence="2 7 8">
        <name>pyridoxal 5'-phosphate</name>
        <dbReference type="ChEBI" id="CHEBI:597326"/>
    </cofactor>
</comment>
<proteinExistence type="inferred from homology"/>
<dbReference type="EMBL" id="JACYWE010000004">
    <property type="protein sequence ID" value="MBD8506429.1"/>
    <property type="molecule type" value="Genomic_DNA"/>
</dbReference>
<dbReference type="InterPro" id="IPR029066">
    <property type="entry name" value="PLP-binding_barrel"/>
</dbReference>
<dbReference type="InterPro" id="IPR011079">
    <property type="entry name" value="Ala_racemase_C"/>
</dbReference>
<dbReference type="PANTHER" id="PTHR30511:SF0">
    <property type="entry name" value="ALANINE RACEMASE, CATABOLIC-RELATED"/>
    <property type="match status" value="1"/>
</dbReference>
<gene>
    <name evidence="11" type="ORF">HT102_08030</name>
</gene>
<dbReference type="InterPro" id="IPR000821">
    <property type="entry name" value="Ala_racemase"/>
</dbReference>
<keyword evidence="12" id="KW-1185">Reference proteome</keyword>
<evidence type="ECO:0000256" key="3">
    <source>
        <dbReference type="ARBA" id="ARBA00013089"/>
    </source>
</evidence>
<dbReference type="SMART" id="SM01005">
    <property type="entry name" value="Ala_racemase_C"/>
    <property type="match status" value="1"/>
</dbReference>
<dbReference type="GO" id="GO:0009252">
    <property type="term" value="P:peptidoglycan biosynthetic process"/>
    <property type="evidence" value="ECO:0007669"/>
    <property type="project" value="TreeGrafter"/>
</dbReference>
<feature type="domain" description="Alanine racemase C-terminal" evidence="10">
    <location>
        <begin position="256"/>
        <end position="385"/>
    </location>
</feature>
<comment type="catalytic activity">
    <reaction evidence="1 7">
        <text>L-alanine = D-alanine</text>
        <dbReference type="Rhea" id="RHEA:20249"/>
        <dbReference type="ChEBI" id="CHEBI:57416"/>
        <dbReference type="ChEBI" id="CHEBI:57972"/>
        <dbReference type="EC" id="5.1.1.1"/>
    </reaction>
</comment>
<dbReference type="InterPro" id="IPR009006">
    <property type="entry name" value="Ala_racemase/Decarboxylase_C"/>
</dbReference>
<dbReference type="AlphaFoldDB" id="A0A927JC11"/>
<sequence length="396" mass="40660">MTSTARSGRISAVSTPQFEAAVDLGAIAHNTQILRDCAGPADVMVVVKADGYGHGAIPVARAALAAGATELGVATVTEAVALRGAGISAPIHCWLHAPDADFAPALAHGITIGVASSRHLAAVLAAADAAGTQAKVAVKVDSGLNRNGVSPGEWPALRDLLAKAVVDESAAVQSFFTHLAHADEPDHPVIDTQADRFRATVADARASGIDPGRLHVANSAATMTRPDLRFDMVRPGIALYGLAPVAGRGHMGLRPAMTVKARIALVKDVAAGEGVSYGHVWTAPGDTTVALIPAGYADGIPRNLTGRFEVLVGGRRRPAVGRVCMDQFVVDLGHGETSVTEGDEVVLFGTGDDGAPIAQDWADALGTIHYEVVTGIKGRVARTYRDPEGVGTDGSA</sequence>
<dbReference type="HAMAP" id="MF_01201">
    <property type="entry name" value="Ala_racemase"/>
    <property type="match status" value="1"/>
</dbReference>
<reference evidence="11" key="1">
    <citation type="submission" date="2020-09" db="EMBL/GenBank/DDBJ databases">
        <title>Hoyosella lacisalsi sp. nov., a halotolerant actinobacterium isolated from soil of Lake Gudzhirganskoe.</title>
        <authorList>
            <person name="Yang Q."/>
            <person name="Guo P.Y."/>
            <person name="Liu S.W."/>
            <person name="Li F.N."/>
            <person name="Sun C.H."/>
        </authorList>
    </citation>
    <scope>NUCLEOTIDE SEQUENCE</scope>
    <source>
        <strain evidence="11">G463</strain>
    </source>
</reference>
<feature type="modified residue" description="N6-(pyridoxal phosphate)lysine" evidence="7 8">
    <location>
        <position position="48"/>
    </location>
</feature>
<evidence type="ECO:0000256" key="1">
    <source>
        <dbReference type="ARBA" id="ARBA00000316"/>
    </source>
</evidence>
<evidence type="ECO:0000313" key="11">
    <source>
        <dbReference type="EMBL" id="MBD8506429.1"/>
    </source>
</evidence>
<organism evidence="11 12">
    <name type="scientific">Lolliginicoccus lacisalsi</name>
    <dbReference type="NCBI Taxonomy" id="2742202"/>
    <lineage>
        <taxon>Bacteria</taxon>
        <taxon>Bacillati</taxon>
        <taxon>Actinomycetota</taxon>
        <taxon>Actinomycetes</taxon>
        <taxon>Mycobacteriales</taxon>
        <taxon>Hoyosellaceae</taxon>
        <taxon>Lolliginicoccus</taxon>
    </lineage>
</organism>
<dbReference type="InterPro" id="IPR020622">
    <property type="entry name" value="Ala_racemase_pyridoxalP-BS"/>
</dbReference>
<comment type="pathway">
    <text evidence="7">Amino-acid biosynthesis; D-alanine biosynthesis; D-alanine from L-alanine: step 1/1.</text>
</comment>
<dbReference type="PROSITE" id="PS00395">
    <property type="entry name" value="ALANINE_RACEMASE"/>
    <property type="match status" value="1"/>
</dbReference>